<comment type="caution">
    <text evidence="1">The sequence shown here is derived from an EMBL/GenBank/DDBJ whole genome shotgun (WGS) entry which is preliminary data.</text>
</comment>
<dbReference type="VEuPathDB" id="GiardiaDB:GL50803_14791"/>
<gene>
    <name evidence="1" type="ORF">GL50803_0014791</name>
</gene>
<dbReference type="Proteomes" id="UP000001548">
    <property type="component" value="Unassembled WGS sequence"/>
</dbReference>
<dbReference type="RefSeq" id="XP_001707872.1">
    <property type="nucleotide sequence ID" value="XM_001707820.1"/>
</dbReference>
<dbReference type="KEGG" id="gla:GL50803_0014791"/>
<dbReference type="GeneID" id="5700781"/>
<evidence type="ECO:0000313" key="2">
    <source>
        <dbReference type="Proteomes" id="UP000001548"/>
    </source>
</evidence>
<protein>
    <submittedName>
        <fullName evidence="1">High cysteine membrane protein</fullName>
    </submittedName>
</protein>
<name>A8BCC5_GIAIC</name>
<dbReference type="SUPFAM" id="SSF57184">
    <property type="entry name" value="Growth factor receptor domain"/>
    <property type="match status" value="1"/>
</dbReference>
<reference evidence="1 2" key="1">
    <citation type="journal article" date="2007" name="Science">
        <title>Genomic minimalism in the early diverging intestinal parasite Giardia lamblia.</title>
        <authorList>
            <person name="Morrison H.G."/>
            <person name="McArthur A.G."/>
            <person name="Gillin F.D."/>
            <person name="Aley S.B."/>
            <person name="Adam R.D."/>
            <person name="Olsen G.J."/>
            <person name="Best A.A."/>
            <person name="Cande W.Z."/>
            <person name="Chen F."/>
            <person name="Cipriano M.J."/>
            <person name="Davids B.J."/>
            <person name="Dawson S.C."/>
            <person name="Elmendorf H.G."/>
            <person name="Hehl A.B."/>
            <person name="Holder M.E."/>
            <person name="Huse S.M."/>
            <person name="Kim U.U."/>
            <person name="Lasek-Nesselquist E."/>
            <person name="Manning G."/>
            <person name="Nigam A."/>
            <person name="Nixon J.E."/>
            <person name="Palm D."/>
            <person name="Passamaneck N.E."/>
            <person name="Prabhu A."/>
            <person name="Reich C.I."/>
            <person name="Reiner D.S."/>
            <person name="Samuelson J."/>
            <person name="Svard S.G."/>
            <person name="Sogin M.L."/>
        </authorList>
    </citation>
    <scope>NUCLEOTIDE SEQUENCE [LARGE SCALE GENOMIC DNA]</scope>
    <source>
        <strain evidence="1 2">WB C6</strain>
    </source>
</reference>
<accession>A8BCC5</accession>
<sequence>MLINMPLGRPPFTPVDTQCAAPVANSILNVTQSRATLTHPTTCTLENCIECVISDDTEYCVLCYGDNLGPDIDGHCVSCNIDNCLQCSTDIFICELCTDGNPPVLDKCTTDVISCADPHCIDCHDGSEFCSVCEPGYYLQEYCVSCSYIHYDCLACAEGMCTECSPSDSSGRSMCVACDMLGCQYCRILYNDRNKSIIKQCVTCYQGYLLVRDNSLCIRSSETNCAILNCRRCTTAIPIVCLECDTLYALYQNACILCTIPNCLECKIEASQDIVYETCVLCKDGYSYLLRDAQNVTSQGLCVPILKNINQTINPIILLGFVFVVLGLALLAAGCMFVYQLLEKNETRKD</sequence>
<dbReference type="EMBL" id="AACB03000005">
    <property type="protein sequence ID" value="KAE8301398.1"/>
    <property type="molecule type" value="Genomic_DNA"/>
</dbReference>
<dbReference type="AlphaFoldDB" id="A8BCC5"/>
<dbReference type="InterPro" id="IPR009030">
    <property type="entry name" value="Growth_fac_rcpt_cys_sf"/>
</dbReference>
<keyword evidence="2" id="KW-1185">Reference proteome</keyword>
<evidence type="ECO:0000313" key="1">
    <source>
        <dbReference type="EMBL" id="KAE8301398.1"/>
    </source>
</evidence>
<dbReference type="HOGENOM" id="CLU_793309_0_0_1"/>
<proteinExistence type="predicted"/>
<organism evidence="1 2">
    <name type="scientific">Giardia intestinalis (strain ATCC 50803 / WB clone C6)</name>
    <name type="common">Giardia lamblia</name>
    <dbReference type="NCBI Taxonomy" id="184922"/>
    <lineage>
        <taxon>Eukaryota</taxon>
        <taxon>Metamonada</taxon>
        <taxon>Diplomonadida</taxon>
        <taxon>Hexamitidae</taxon>
        <taxon>Giardiinae</taxon>
        <taxon>Giardia</taxon>
    </lineage>
</organism>
<dbReference type="OMA" id="TIPNCLE"/>